<evidence type="ECO:0000313" key="2">
    <source>
        <dbReference type="Proteomes" id="UP000499080"/>
    </source>
</evidence>
<reference evidence="1 2" key="1">
    <citation type="journal article" date="2019" name="Sci. Rep.">
        <title>Orb-weaving spider Araneus ventricosus genome elucidates the spidroin gene catalogue.</title>
        <authorList>
            <person name="Kono N."/>
            <person name="Nakamura H."/>
            <person name="Ohtoshi R."/>
            <person name="Moran D.A.P."/>
            <person name="Shinohara A."/>
            <person name="Yoshida Y."/>
            <person name="Fujiwara M."/>
            <person name="Mori M."/>
            <person name="Tomita M."/>
            <person name="Arakawa K."/>
        </authorList>
    </citation>
    <scope>NUCLEOTIDE SEQUENCE [LARGE SCALE GENOMIC DNA]</scope>
</reference>
<evidence type="ECO:0000313" key="1">
    <source>
        <dbReference type="EMBL" id="GBM13177.1"/>
    </source>
</evidence>
<gene>
    <name evidence="1" type="primary">TCB2_274</name>
    <name evidence="1" type="ORF">AVEN_64380_1</name>
</gene>
<dbReference type="Proteomes" id="UP000499080">
    <property type="component" value="Unassembled WGS sequence"/>
</dbReference>
<keyword evidence="2" id="KW-1185">Reference proteome</keyword>
<sequence>MDKLGDERNFEDEFPGYKGVVCLREHYAKFTHSKGYWYQSFDLNCSNRLHRVGLYARRPTVCVSSTAEHCTALRSWEQEHLRWGRAEWRNVLFTIEYRFSVQVDNRQIMIQRERGNRNNPAFVFESVRFGGDGVLVWAGVSINDRNDLYIIRNGALTAHRYRDEILRPIVVPPLQQSGMNPFSWMITPGHIVLASWTISFSTKYPSNRLVNIFPRHVPIEHVWDILEKRVADRLSPPETIPELQSYLLQDWERIPLSLIENLIDSMPRRIRAVDATAYRRRIEAETPAQSLARRGRYTEAHHLVLDRQTQRIRDEAIHFIEAQVESHNCGPMNKICQLRKSKNFAAERPSDGKFTNCCCKGKIKLEKPSDALSNDFLYPNFLLDLLTIPNNPDYKNFHDNIRSYNSAVSFASMGAKVVDFSGGGPYVFKVHGQIRHRIAPVTFNQWFVKLLSMPNST</sequence>
<comment type="caution">
    <text evidence="1">The sequence shown here is derived from an EMBL/GenBank/DDBJ whole genome shotgun (WGS) entry which is preliminary data.</text>
</comment>
<dbReference type="Gene3D" id="3.30.420.10">
    <property type="entry name" value="Ribonuclease H-like superfamily/Ribonuclease H"/>
    <property type="match status" value="1"/>
</dbReference>
<organism evidence="1 2">
    <name type="scientific">Araneus ventricosus</name>
    <name type="common">Orbweaver spider</name>
    <name type="synonym">Epeira ventricosa</name>
    <dbReference type="NCBI Taxonomy" id="182803"/>
    <lineage>
        <taxon>Eukaryota</taxon>
        <taxon>Metazoa</taxon>
        <taxon>Ecdysozoa</taxon>
        <taxon>Arthropoda</taxon>
        <taxon>Chelicerata</taxon>
        <taxon>Arachnida</taxon>
        <taxon>Araneae</taxon>
        <taxon>Araneomorphae</taxon>
        <taxon>Entelegynae</taxon>
        <taxon>Araneoidea</taxon>
        <taxon>Araneidae</taxon>
        <taxon>Araneus</taxon>
    </lineage>
</organism>
<name>A0A4Y2DAP5_ARAVE</name>
<protein>
    <submittedName>
        <fullName evidence="1">Transposable element Tcb2 transposase</fullName>
    </submittedName>
</protein>
<dbReference type="OrthoDB" id="2431447at2759"/>
<dbReference type="EMBL" id="BGPR01000323">
    <property type="protein sequence ID" value="GBM13177.1"/>
    <property type="molecule type" value="Genomic_DNA"/>
</dbReference>
<dbReference type="PANTHER" id="PTHR45786:SF74">
    <property type="entry name" value="ATP-DEPENDENT DNA HELICASE"/>
    <property type="match status" value="1"/>
</dbReference>
<accession>A0A4Y2DAP5</accession>
<dbReference type="AlphaFoldDB" id="A0A4Y2DAP5"/>
<dbReference type="PANTHER" id="PTHR45786">
    <property type="entry name" value="DNA BINDING PROTEIN-LIKE"/>
    <property type="match status" value="1"/>
</dbReference>
<dbReference type="InterPro" id="IPR036397">
    <property type="entry name" value="RNaseH_sf"/>
</dbReference>
<dbReference type="GO" id="GO:0003676">
    <property type="term" value="F:nucleic acid binding"/>
    <property type="evidence" value="ECO:0007669"/>
    <property type="project" value="InterPro"/>
</dbReference>
<proteinExistence type="predicted"/>